<evidence type="ECO:0000313" key="2">
    <source>
        <dbReference type="EMBL" id="KAI9164834.1"/>
    </source>
</evidence>
<dbReference type="EMBL" id="JAJSOW010000105">
    <property type="protein sequence ID" value="KAI9164834.1"/>
    <property type="molecule type" value="Genomic_DNA"/>
</dbReference>
<sequence length="120" mass="12820">MASNPNKDVPSEEKISGSTKISETSYGSAVRDSPRREAASSSPELCFPPNPFDFSAMSSLLIDPNIAKDPLATDHQTLAINFVDILAGITNHFVPMLVLARLISRALCCALFDLGVGLVN</sequence>
<proteinExistence type="predicted"/>
<reference evidence="2" key="2">
    <citation type="submission" date="2023-02" db="EMBL/GenBank/DDBJ databases">
        <authorList>
            <person name="Swenson N.G."/>
            <person name="Wegrzyn J.L."/>
            <person name="Mcevoy S.L."/>
        </authorList>
    </citation>
    <scope>NUCLEOTIDE SEQUENCE</scope>
    <source>
        <strain evidence="2">91603</strain>
        <tissue evidence="2">Leaf</tissue>
    </source>
</reference>
<protein>
    <submittedName>
        <fullName evidence="2">Uncharacterized protein</fullName>
    </submittedName>
</protein>
<accession>A0AAD5IHC6</accession>
<dbReference type="AlphaFoldDB" id="A0AAD5IHC6"/>
<organism evidence="2 3">
    <name type="scientific">Acer negundo</name>
    <name type="common">Box elder</name>
    <dbReference type="NCBI Taxonomy" id="4023"/>
    <lineage>
        <taxon>Eukaryota</taxon>
        <taxon>Viridiplantae</taxon>
        <taxon>Streptophyta</taxon>
        <taxon>Embryophyta</taxon>
        <taxon>Tracheophyta</taxon>
        <taxon>Spermatophyta</taxon>
        <taxon>Magnoliopsida</taxon>
        <taxon>eudicotyledons</taxon>
        <taxon>Gunneridae</taxon>
        <taxon>Pentapetalae</taxon>
        <taxon>rosids</taxon>
        <taxon>malvids</taxon>
        <taxon>Sapindales</taxon>
        <taxon>Sapindaceae</taxon>
        <taxon>Hippocastanoideae</taxon>
        <taxon>Acereae</taxon>
        <taxon>Acer</taxon>
    </lineage>
</organism>
<feature type="region of interest" description="Disordered" evidence="1">
    <location>
        <begin position="1"/>
        <end position="47"/>
    </location>
</feature>
<comment type="caution">
    <text evidence="2">The sequence shown here is derived from an EMBL/GenBank/DDBJ whole genome shotgun (WGS) entry which is preliminary data.</text>
</comment>
<keyword evidence="3" id="KW-1185">Reference proteome</keyword>
<reference evidence="2" key="1">
    <citation type="journal article" date="2022" name="Plant J.">
        <title>Strategies of tolerance reflected in two North American maple genomes.</title>
        <authorList>
            <person name="McEvoy S.L."/>
            <person name="Sezen U.U."/>
            <person name="Trouern-Trend A."/>
            <person name="McMahon S.M."/>
            <person name="Schaberg P.G."/>
            <person name="Yang J."/>
            <person name="Wegrzyn J.L."/>
            <person name="Swenson N.G."/>
        </authorList>
    </citation>
    <scope>NUCLEOTIDE SEQUENCE</scope>
    <source>
        <strain evidence="2">91603</strain>
    </source>
</reference>
<name>A0AAD5IHC6_ACENE</name>
<evidence type="ECO:0000313" key="3">
    <source>
        <dbReference type="Proteomes" id="UP001064489"/>
    </source>
</evidence>
<evidence type="ECO:0000256" key="1">
    <source>
        <dbReference type="SAM" id="MobiDB-lite"/>
    </source>
</evidence>
<gene>
    <name evidence="2" type="ORF">LWI28_002936</name>
</gene>
<dbReference type="Proteomes" id="UP001064489">
    <property type="component" value="Chromosome 10"/>
</dbReference>
<feature type="compositionally biased region" description="Polar residues" evidence="1">
    <location>
        <begin position="16"/>
        <end position="27"/>
    </location>
</feature>